<evidence type="ECO:0000256" key="1">
    <source>
        <dbReference type="ARBA" id="ARBA00010617"/>
    </source>
</evidence>
<feature type="binding site" description="axial binding residue" evidence="5">
    <location>
        <position position="447"/>
    </location>
    <ligand>
        <name>heme</name>
        <dbReference type="ChEBI" id="CHEBI:30413"/>
    </ligand>
    <ligandPart>
        <name>Fe</name>
        <dbReference type="ChEBI" id="CHEBI:18248"/>
    </ligandPart>
</feature>
<dbReference type="PANTHER" id="PTHR46300">
    <property type="entry name" value="P450, PUTATIVE (EUROFUNG)-RELATED-RELATED"/>
    <property type="match status" value="1"/>
</dbReference>
<evidence type="ECO:0000313" key="9">
    <source>
        <dbReference type="Proteomes" id="UP000799772"/>
    </source>
</evidence>
<dbReference type="CDD" id="cd11065">
    <property type="entry name" value="CYP64-like"/>
    <property type="match status" value="1"/>
</dbReference>
<dbReference type="GO" id="GO:0020037">
    <property type="term" value="F:heme binding"/>
    <property type="evidence" value="ECO:0007669"/>
    <property type="project" value="InterPro"/>
</dbReference>
<dbReference type="InterPro" id="IPR002401">
    <property type="entry name" value="Cyt_P450_E_grp-I"/>
</dbReference>
<dbReference type="InterPro" id="IPR036396">
    <property type="entry name" value="Cyt_P450_sf"/>
</dbReference>
<dbReference type="OrthoDB" id="1103324at2759"/>
<dbReference type="SUPFAM" id="SSF48264">
    <property type="entry name" value="Cytochrome P450"/>
    <property type="match status" value="1"/>
</dbReference>
<keyword evidence="2 5" id="KW-0479">Metal-binding</keyword>
<evidence type="ECO:0000313" key="8">
    <source>
        <dbReference type="EMBL" id="KAF2099884.1"/>
    </source>
</evidence>
<keyword evidence="4 5" id="KW-0408">Iron</keyword>
<keyword evidence="3 6" id="KW-0560">Oxidoreductase</keyword>
<gene>
    <name evidence="8" type="ORF">NA57DRAFT_65744</name>
</gene>
<dbReference type="PRINTS" id="PR00463">
    <property type="entry name" value="EP450I"/>
</dbReference>
<feature type="chain" id="PRO_5040353693" evidence="7">
    <location>
        <begin position="23"/>
        <end position="542"/>
    </location>
</feature>
<evidence type="ECO:0000256" key="4">
    <source>
        <dbReference type="ARBA" id="ARBA00023004"/>
    </source>
</evidence>
<dbReference type="InterPro" id="IPR050364">
    <property type="entry name" value="Cytochrome_P450_fung"/>
</dbReference>
<comment type="caution">
    <text evidence="8">The sequence shown here is derived from an EMBL/GenBank/DDBJ whole genome shotgun (WGS) entry which is preliminary data.</text>
</comment>
<feature type="signal peptide" evidence="7">
    <location>
        <begin position="1"/>
        <end position="22"/>
    </location>
</feature>
<dbReference type="Pfam" id="PF00067">
    <property type="entry name" value="p450"/>
    <property type="match status" value="1"/>
</dbReference>
<comment type="similarity">
    <text evidence="1 6">Belongs to the cytochrome P450 family.</text>
</comment>
<keyword evidence="6" id="KW-0503">Monooxygenase</keyword>
<dbReference type="Proteomes" id="UP000799772">
    <property type="component" value="Unassembled WGS sequence"/>
</dbReference>
<comment type="cofactor">
    <cofactor evidence="5">
        <name>heme</name>
        <dbReference type="ChEBI" id="CHEBI:30413"/>
    </cofactor>
</comment>
<dbReference type="InterPro" id="IPR017972">
    <property type="entry name" value="Cyt_P450_CS"/>
</dbReference>
<evidence type="ECO:0000256" key="7">
    <source>
        <dbReference type="SAM" id="SignalP"/>
    </source>
</evidence>
<dbReference type="GO" id="GO:0016705">
    <property type="term" value="F:oxidoreductase activity, acting on paired donors, with incorporation or reduction of molecular oxygen"/>
    <property type="evidence" value="ECO:0007669"/>
    <property type="project" value="InterPro"/>
</dbReference>
<accession>A0A9P4IFA6</accession>
<protein>
    <submittedName>
        <fullName evidence="8">O-methylsterigmatocystin oxidoreductase</fullName>
    </submittedName>
</protein>
<dbReference type="PROSITE" id="PS00086">
    <property type="entry name" value="CYTOCHROME_P450"/>
    <property type="match status" value="1"/>
</dbReference>
<dbReference type="AlphaFoldDB" id="A0A9P4IFA6"/>
<proteinExistence type="inferred from homology"/>
<evidence type="ECO:0000256" key="5">
    <source>
        <dbReference type="PIRSR" id="PIRSR602401-1"/>
    </source>
</evidence>
<dbReference type="PRINTS" id="PR00385">
    <property type="entry name" value="P450"/>
</dbReference>
<evidence type="ECO:0000256" key="2">
    <source>
        <dbReference type="ARBA" id="ARBA00022723"/>
    </source>
</evidence>
<dbReference type="Gene3D" id="1.10.630.10">
    <property type="entry name" value="Cytochrome P450"/>
    <property type="match status" value="1"/>
</dbReference>
<keyword evidence="9" id="KW-1185">Reference proteome</keyword>
<sequence length="542" mass="62432">MISLPLLSVFVLLVVLIFRVLKWHQSRQPPKGLRPVPGPKGLPFIGNIHQLKPQPQRQMEAWAKEYGELFQVQLGWNTWVYLCSPESVKEIMDRQSAKSSSRTPSPVVSDLVSGGMRFLFMENNEVWRKIGTIVHKLLSAKATNTFKPSQEFEAKQLVHDILTKNTNEMDFYQHVRRYTSSVVMTSTYGKRIPRWECEEIREVYQIMHEFSEYAGPTAWLAEAFPPLAKIPIWMQWWRKRALVYYKRQEKLWLRLFRELKAQMDDGIAPECFVKRMMESSFEKEGISELQAAFLCGSIIEAGSETTSSALNSCIKYLGANPTVQSAAHEELDRMIGDARSPTFEDEESLPYIRAIVKEVQRIRPVTTIGTPHYTTEDIQYRGRFIPKGTVVSICQYAIHFDPRQYDEPKEFRPERYLNFPLKAGTYAVQADPRQRDHFSFGAGRRICPGMHLAENSLFITIAKILWAFEILPPSGLGDCFDIDVSDAAYQDGADTVPKPYRMRFKPRNSTIYKTIEQEWNEAERGGFYLGNVKVDKMGIVIP</sequence>
<keyword evidence="7" id="KW-0732">Signal</keyword>
<dbReference type="GO" id="GO:0004497">
    <property type="term" value="F:monooxygenase activity"/>
    <property type="evidence" value="ECO:0007669"/>
    <property type="project" value="UniProtKB-KW"/>
</dbReference>
<evidence type="ECO:0000256" key="6">
    <source>
        <dbReference type="RuleBase" id="RU000461"/>
    </source>
</evidence>
<reference evidence="8" key="1">
    <citation type="journal article" date="2020" name="Stud. Mycol.">
        <title>101 Dothideomycetes genomes: a test case for predicting lifestyles and emergence of pathogens.</title>
        <authorList>
            <person name="Haridas S."/>
            <person name="Albert R."/>
            <person name="Binder M."/>
            <person name="Bloem J."/>
            <person name="Labutti K."/>
            <person name="Salamov A."/>
            <person name="Andreopoulos B."/>
            <person name="Baker S."/>
            <person name="Barry K."/>
            <person name="Bills G."/>
            <person name="Bluhm B."/>
            <person name="Cannon C."/>
            <person name="Castanera R."/>
            <person name="Culley D."/>
            <person name="Daum C."/>
            <person name="Ezra D."/>
            <person name="Gonzalez J."/>
            <person name="Henrissat B."/>
            <person name="Kuo A."/>
            <person name="Liang C."/>
            <person name="Lipzen A."/>
            <person name="Lutzoni F."/>
            <person name="Magnuson J."/>
            <person name="Mondo S."/>
            <person name="Nolan M."/>
            <person name="Ohm R."/>
            <person name="Pangilinan J."/>
            <person name="Park H.-J."/>
            <person name="Ramirez L."/>
            <person name="Alfaro M."/>
            <person name="Sun H."/>
            <person name="Tritt A."/>
            <person name="Yoshinaga Y."/>
            <person name="Zwiers L.-H."/>
            <person name="Turgeon B."/>
            <person name="Goodwin S."/>
            <person name="Spatafora J."/>
            <person name="Crous P."/>
            <person name="Grigoriev I."/>
        </authorList>
    </citation>
    <scope>NUCLEOTIDE SEQUENCE</scope>
    <source>
        <strain evidence="8">CBS 133067</strain>
    </source>
</reference>
<dbReference type="PANTHER" id="PTHR46300:SF11">
    <property type="entry name" value="OXIDOREDUCTASE, PUTATIVE-RELATED"/>
    <property type="match status" value="1"/>
</dbReference>
<evidence type="ECO:0000256" key="3">
    <source>
        <dbReference type="ARBA" id="ARBA00023002"/>
    </source>
</evidence>
<organism evidence="8 9">
    <name type="scientific">Rhizodiscina lignyota</name>
    <dbReference type="NCBI Taxonomy" id="1504668"/>
    <lineage>
        <taxon>Eukaryota</taxon>
        <taxon>Fungi</taxon>
        <taxon>Dikarya</taxon>
        <taxon>Ascomycota</taxon>
        <taxon>Pezizomycotina</taxon>
        <taxon>Dothideomycetes</taxon>
        <taxon>Pleosporomycetidae</taxon>
        <taxon>Aulographales</taxon>
        <taxon>Rhizodiscinaceae</taxon>
        <taxon>Rhizodiscina</taxon>
    </lineage>
</organism>
<dbReference type="InterPro" id="IPR001128">
    <property type="entry name" value="Cyt_P450"/>
</dbReference>
<dbReference type="GO" id="GO:0005506">
    <property type="term" value="F:iron ion binding"/>
    <property type="evidence" value="ECO:0007669"/>
    <property type="project" value="InterPro"/>
</dbReference>
<dbReference type="EMBL" id="ML978125">
    <property type="protein sequence ID" value="KAF2099884.1"/>
    <property type="molecule type" value="Genomic_DNA"/>
</dbReference>
<keyword evidence="5 6" id="KW-0349">Heme</keyword>
<name>A0A9P4IFA6_9PEZI</name>